<dbReference type="Proteomes" id="UP000254569">
    <property type="component" value="Unassembled WGS sequence"/>
</dbReference>
<evidence type="ECO:0000259" key="3">
    <source>
        <dbReference type="Pfam" id="PF00440"/>
    </source>
</evidence>
<accession>A0A379PSF9</accession>
<dbReference type="InterPro" id="IPR001647">
    <property type="entry name" value="HTH_TetR"/>
</dbReference>
<dbReference type="Pfam" id="PF17939">
    <property type="entry name" value="TetR_C_30"/>
    <property type="match status" value="1"/>
</dbReference>
<feature type="domain" description="PsrA tetracyclin repressor-like C-terminal" evidence="4">
    <location>
        <begin position="92"/>
        <end position="199"/>
    </location>
</feature>
<dbReference type="InterPro" id="IPR041586">
    <property type="entry name" value="PsrA_TetR_C"/>
</dbReference>
<dbReference type="AlphaFoldDB" id="A0A379PSF9"/>
<dbReference type="InterPro" id="IPR050109">
    <property type="entry name" value="HTH-type_TetR-like_transc_reg"/>
</dbReference>
<dbReference type="InterPro" id="IPR009057">
    <property type="entry name" value="Homeodomain-like_sf"/>
</dbReference>
<evidence type="ECO:0000256" key="1">
    <source>
        <dbReference type="ARBA" id="ARBA00023125"/>
    </source>
</evidence>
<evidence type="ECO:0000259" key="4">
    <source>
        <dbReference type="Pfam" id="PF17939"/>
    </source>
</evidence>
<reference evidence="5 6" key="1">
    <citation type="submission" date="2018-06" db="EMBL/GenBank/DDBJ databases">
        <authorList>
            <consortium name="Pathogen Informatics"/>
            <person name="Doyle S."/>
        </authorList>
    </citation>
    <scope>NUCLEOTIDE SEQUENCE [LARGE SCALE GENOMIC DNA]</scope>
    <source>
        <strain evidence="5 6">NCTC13296</strain>
    </source>
</reference>
<evidence type="ECO:0000256" key="2">
    <source>
        <dbReference type="SAM" id="MobiDB-lite"/>
    </source>
</evidence>
<protein>
    <submittedName>
        <fullName evidence="5">TetR family transcriptional regulator</fullName>
    </submittedName>
</protein>
<dbReference type="PANTHER" id="PTHR30055:SF235">
    <property type="entry name" value="TRANSCRIPTIONAL REGULATORY PROTEIN"/>
    <property type="match status" value="1"/>
</dbReference>
<keyword evidence="6" id="KW-1185">Reference proteome</keyword>
<evidence type="ECO:0000313" key="5">
    <source>
        <dbReference type="EMBL" id="SUF09035.1"/>
    </source>
</evidence>
<dbReference type="SUPFAM" id="SSF46689">
    <property type="entry name" value="Homeodomain-like"/>
    <property type="match status" value="1"/>
</dbReference>
<proteinExistence type="predicted"/>
<dbReference type="EMBL" id="UGVI01000002">
    <property type="protein sequence ID" value="SUF09035.1"/>
    <property type="molecule type" value="Genomic_DNA"/>
</dbReference>
<dbReference type="OrthoDB" id="2356263at2"/>
<dbReference type="GO" id="GO:0003700">
    <property type="term" value="F:DNA-binding transcription factor activity"/>
    <property type="evidence" value="ECO:0007669"/>
    <property type="project" value="TreeGrafter"/>
</dbReference>
<gene>
    <name evidence="5" type="ORF">NCTC13296_04232</name>
</gene>
<dbReference type="Gene3D" id="1.10.357.10">
    <property type="entry name" value="Tetracycline Repressor, domain 2"/>
    <property type="match status" value="1"/>
</dbReference>
<dbReference type="PANTHER" id="PTHR30055">
    <property type="entry name" value="HTH-TYPE TRANSCRIPTIONAL REGULATOR RUTR"/>
    <property type="match status" value="1"/>
</dbReference>
<dbReference type="GO" id="GO:0000976">
    <property type="term" value="F:transcription cis-regulatory region binding"/>
    <property type="evidence" value="ECO:0007669"/>
    <property type="project" value="TreeGrafter"/>
</dbReference>
<feature type="domain" description="HTH tetR-type" evidence="3">
    <location>
        <begin position="11"/>
        <end position="58"/>
    </location>
</feature>
<sequence length="236" mass="26130">MSPSADSRQSLLEAAERLYAVHGIEGVSMRDIATTAGHRNNSAVQYHFGNREGLLREIFRFRMTTINAVRRQHLDDIDRAGLGNDVRALVEAELRPLTEFLASTPEGSHYARFIARVSPSVDFAAPDFAGLRDANSEIIGRLIRALTHLPARVATTRIDLMFNMAVSALALYEQRRAEFISVRADFDETVDHLIDMTVAALLADATHRHPGHNATGDRPNPPDRSSGVPHDFLTHS</sequence>
<organism evidence="5 6">
    <name type="scientific">Rhodococcus gordoniae</name>
    <dbReference type="NCBI Taxonomy" id="223392"/>
    <lineage>
        <taxon>Bacteria</taxon>
        <taxon>Bacillati</taxon>
        <taxon>Actinomycetota</taxon>
        <taxon>Actinomycetes</taxon>
        <taxon>Mycobacteriales</taxon>
        <taxon>Nocardiaceae</taxon>
        <taxon>Rhodococcus</taxon>
    </lineage>
</organism>
<evidence type="ECO:0000313" key="6">
    <source>
        <dbReference type="Proteomes" id="UP000254569"/>
    </source>
</evidence>
<keyword evidence="1" id="KW-0238">DNA-binding</keyword>
<feature type="region of interest" description="Disordered" evidence="2">
    <location>
        <begin position="208"/>
        <end position="236"/>
    </location>
</feature>
<dbReference type="Pfam" id="PF00440">
    <property type="entry name" value="TetR_N"/>
    <property type="match status" value="1"/>
</dbReference>
<dbReference type="RefSeq" id="WP_064063686.1">
    <property type="nucleotide sequence ID" value="NZ_LPZN01000017.1"/>
</dbReference>
<name>A0A379PSF9_9NOCA</name>